<dbReference type="EMBL" id="JAMYWD010000012">
    <property type="protein sequence ID" value="KAJ4950961.1"/>
    <property type="molecule type" value="Genomic_DNA"/>
</dbReference>
<keyword evidence="1" id="KW-0175">Coiled coil</keyword>
<proteinExistence type="predicted"/>
<evidence type="ECO:0000313" key="4">
    <source>
        <dbReference type="Proteomes" id="UP001141806"/>
    </source>
</evidence>
<sequence length="196" mass="22602">MVAAGTRGVNPQSSDNAPHTDLNVREDSGHYEVLNTLSTMGLANLMVERVKAWDAERSGLLHQYESIAQDLKRERESTITKKRKVFKEMEKVAKEKERADEEKNRVEEVEEVEEEFRRLKEEKSSLEIKFKEIENNIPIKFEPLRHDLGSVASKQALYMLLNFVREKTPGYDFSRFIVGLDASSSPDFEGKEEVRP</sequence>
<evidence type="ECO:0000256" key="2">
    <source>
        <dbReference type="SAM" id="MobiDB-lite"/>
    </source>
</evidence>
<protein>
    <submittedName>
        <fullName evidence="3">Uncharacterized protein</fullName>
    </submittedName>
</protein>
<name>A0A9Q0GN61_9MAGN</name>
<organism evidence="3 4">
    <name type="scientific">Protea cynaroides</name>
    <dbReference type="NCBI Taxonomy" id="273540"/>
    <lineage>
        <taxon>Eukaryota</taxon>
        <taxon>Viridiplantae</taxon>
        <taxon>Streptophyta</taxon>
        <taxon>Embryophyta</taxon>
        <taxon>Tracheophyta</taxon>
        <taxon>Spermatophyta</taxon>
        <taxon>Magnoliopsida</taxon>
        <taxon>Proteales</taxon>
        <taxon>Proteaceae</taxon>
        <taxon>Protea</taxon>
    </lineage>
</organism>
<dbReference type="Proteomes" id="UP001141806">
    <property type="component" value="Unassembled WGS sequence"/>
</dbReference>
<feature type="coiled-coil region" evidence="1">
    <location>
        <begin position="82"/>
        <end position="136"/>
    </location>
</feature>
<keyword evidence="4" id="KW-1185">Reference proteome</keyword>
<evidence type="ECO:0000256" key="1">
    <source>
        <dbReference type="SAM" id="Coils"/>
    </source>
</evidence>
<evidence type="ECO:0000313" key="3">
    <source>
        <dbReference type="EMBL" id="KAJ4950961.1"/>
    </source>
</evidence>
<accession>A0A9Q0GN61</accession>
<comment type="caution">
    <text evidence="3">The sequence shown here is derived from an EMBL/GenBank/DDBJ whole genome shotgun (WGS) entry which is preliminary data.</text>
</comment>
<reference evidence="3" key="1">
    <citation type="journal article" date="2023" name="Plant J.">
        <title>The genome of the king protea, Protea cynaroides.</title>
        <authorList>
            <person name="Chang J."/>
            <person name="Duong T.A."/>
            <person name="Schoeman C."/>
            <person name="Ma X."/>
            <person name="Roodt D."/>
            <person name="Barker N."/>
            <person name="Li Z."/>
            <person name="Van de Peer Y."/>
            <person name="Mizrachi E."/>
        </authorList>
    </citation>
    <scope>NUCLEOTIDE SEQUENCE</scope>
    <source>
        <tissue evidence="3">Young leaves</tissue>
    </source>
</reference>
<dbReference type="AlphaFoldDB" id="A0A9Q0GN61"/>
<feature type="region of interest" description="Disordered" evidence="2">
    <location>
        <begin position="1"/>
        <end position="26"/>
    </location>
</feature>
<gene>
    <name evidence="3" type="ORF">NE237_027793</name>
</gene>